<gene>
    <name evidence="1" type="ORF">OIE82_27105</name>
</gene>
<proteinExistence type="predicted"/>
<protein>
    <submittedName>
        <fullName evidence="1">Uncharacterized protein</fullName>
    </submittedName>
</protein>
<dbReference type="RefSeq" id="WP_395759473.1">
    <property type="nucleotide sequence ID" value="NZ_CP109207.1"/>
</dbReference>
<accession>A0ABZ1YE68</accession>
<evidence type="ECO:0000313" key="1">
    <source>
        <dbReference type="EMBL" id="WUU56613.1"/>
    </source>
</evidence>
<organism evidence="1">
    <name type="scientific">Streptomyces althioticus</name>
    <dbReference type="NCBI Taxonomy" id="83380"/>
    <lineage>
        <taxon>Bacteria</taxon>
        <taxon>Bacillati</taxon>
        <taxon>Actinomycetota</taxon>
        <taxon>Actinomycetes</taxon>
        <taxon>Kitasatosporales</taxon>
        <taxon>Streptomycetaceae</taxon>
        <taxon>Streptomyces</taxon>
        <taxon>Streptomyces althioticus group</taxon>
    </lineage>
</organism>
<dbReference type="EMBL" id="CP109207">
    <property type="protein sequence ID" value="WUU56613.1"/>
    <property type="molecule type" value="Genomic_DNA"/>
</dbReference>
<sequence length="82" mass="9113">MAIDEAAEWTPEMYVMARISEGMEVSNYLFLQANSAENTEIPAPEPIPRPGEPVKVVQEKPKPEDFASGHEVAAFFGRMNSM</sequence>
<name>A0ABZ1YE68_9ACTN</name>
<reference evidence="1" key="1">
    <citation type="submission" date="2022-10" db="EMBL/GenBank/DDBJ databases">
        <title>The complete genomes of actinobacterial strains from the NBC collection.</title>
        <authorList>
            <person name="Joergensen T.S."/>
            <person name="Alvarez Arevalo M."/>
            <person name="Sterndorff E.B."/>
            <person name="Faurdal D."/>
            <person name="Vuksanovic O."/>
            <person name="Mourched A.-S."/>
            <person name="Charusanti P."/>
            <person name="Shaw S."/>
            <person name="Blin K."/>
            <person name="Weber T."/>
        </authorList>
    </citation>
    <scope>NUCLEOTIDE SEQUENCE [LARGE SCALE GENOMIC DNA]</scope>
    <source>
        <strain evidence="1">NBC 01686</strain>
    </source>
</reference>